<evidence type="ECO:0000313" key="3">
    <source>
        <dbReference type="Proteomes" id="UP001610335"/>
    </source>
</evidence>
<proteinExistence type="predicted"/>
<dbReference type="Proteomes" id="UP001610335">
    <property type="component" value="Unassembled WGS sequence"/>
</dbReference>
<accession>A0ABR4ISV8</accession>
<organism evidence="2 3">
    <name type="scientific">Aspergillus cavernicola</name>
    <dbReference type="NCBI Taxonomy" id="176166"/>
    <lineage>
        <taxon>Eukaryota</taxon>
        <taxon>Fungi</taxon>
        <taxon>Dikarya</taxon>
        <taxon>Ascomycota</taxon>
        <taxon>Pezizomycotina</taxon>
        <taxon>Eurotiomycetes</taxon>
        <taxon>Eurotiomycetidae</taxon>
        <taxon>Eurotiales</taxon>
        <taxon>Aspergillaceae</taxon>
        <taxon>Aspergillus</taxon>
        <taxon>Aspergillus subgen. Nidulantes</taxon>
    </lineage>
</organism>
<dbReference type="EMBL" id="JBFXLS010000011">
    <property type="protein sequence ID" value="KAL2830845.1"/>
    <property type="molecule type" value="Genomic_DNA"/>
</dbReference>
<keyword evidence="3" id="KW-1185">Reference proteome</keyword>
<evidence type="ECO:0000256" key="1">
    <source>
        <dbReference type="SAM" id="SignalP"/>
    </source>
</evidence>
<keyword evidence="1" id="KW-0732">Signal</keyword>
<protein>
    <submittedName>
        <fullName evidence="2">Uncharacterized protein</fullName>
    </submittedName>
</protein>
<sequence length="106" mass="11969">MATSVVLLWIVTVVVAQHDDFTVDFPLDSQVLPTDNSCVEWSYDFYYKGRFTIELLPTDATEWEGSVFSTTVYALDSSTTLPTSILPAVRPNRTSTPEMRFYTMDG</sequence>
<comment type="caution">
    <text evidence="2">The sequence shown here is derived from an EMBL/GenBank/DDBJ whole genome shotgun (WGS) entry which is preliminary data.</text>
</comment>
<feature type="chain" id="PRO_5045123752" evidence="1">
    <location>
        <begin position="17"/>
        <end position="106"/>
    </location>
</feature>
<feature type="signal peptide" evidence="1">
    <location>
        <begin position="1"/>
        <end position="16"/>
    </location>
</feature>
<evidence type="ECO:0000313" key="2">
    <source>
        <dbReference type="EMBL" id="KAL2830845.1"/>
    </source>
</evidence>
<gene>
    <name evidence="2" type="ORF">BDW59DRAFT_158282</name>
</gene>
<reference evidence="2 3" key="1">
    <citation type="submission" date="2024-07" db="EMBL/GenBank/DDBJ databases">
        <title>Section-level genome sequencing and comparative genomics of Aspergillus sections Usti and Cavernicolus.</title>
        <authorList>
            <consortium name="Lawrence Berkeley National Laboratory"/>
            <person name="Nybo J.L."/>
            <person name="Vesth T.C."/>
            <person name="Theobald S."/>
            <person name="Frisvad J.C."/>
            <person name="Larsen T.O."/>
            <person name="Kjaerboelling I."/>
            <person name="Rothschild-Mancinelli K."/>
            <person name="Lyhne E.K."/>
            <person name="Kogle M.E."/>
            <person name="Barry K."/>
            <person name="Clum A."/>
            <person name="Na H."/>
            <person name="Ledsgaard L."/>
            <person name="Lin J."/>
            <person name="Lipzen A."/>
            <person name="Kuo A."/>
            <person name="Riley R."/>
            <person name="Mondo S."/>
            <person name="LaButti K."/>
            <person name="Haridas S."/>
            <person name="Pangalinan J."/>
            <person name="Salamov A.A."/>
            <person name="Simmons B.A."/>
            <person name="Magnuson J.K."/>
            <person name="Chen J."/>
            <person name="Drula E."/>
            <person name="Henrissat B."/>
            <person name="Wiebenga A."/>
            <person name="Lubbers R.J."/>
            <person name="Gomes A.C."/>
            <person name="Makela M.R."/>
            <person name="Stajich J."/>
            <person name="Grigoriev I.V."/>
            <person name="Mortensen U.H."/>
            <person name="De vries R.P."/>
            <person name="Baker S.E."/>
            <person name="Andersen M.R."/>
        </authorList>
    </citation>
    <scope>NUCLEOTIDE SEQUENCE [LARGE SCALE GENOMIC DNA]</scope>
    <source>
        <strain evidence="2 3">CBS 600.67</strain>
    </source>
</reference>
<name>A0ABR4ISV8_9EURO</name>